<gene>
    <name evidence="5" type="ORF">B296_00034638</name>
</gene>
<sequence length="595" mass="65885">ATHVLPFKPLTVRTWRLSKGQVKDPWSDTCRVALIAPHDRARGPSLSVCLPMGRRHARGSARPFRVPHNPATVTVGSDRPTFSPGYEKRYRGIVSRIRLLKTALPTILQCHDSTHDGEFEIEREREKGRDRISGQYKKKTKKKKKKKKKALVSAEMEWPDEYQKLVNTMMNDPRLPTFLLAVFAPSPRSRLAAVVSVGRVVIDNVVCATATVVRVNSARKRGMLLEAVQLLTDLDLTIKKGYISSDGRWFMDVFHVADGCGHKLADPALLSRIERSLGGEAASSSPDDNSHDGDVGGLAGLTALELTGTDRPGLLSEVFAVLRDLECNVVEAKVWTHNGRIASLIFVKDHDSGSPIADAHRVHRIEVRLRNVLRGDHDVRGAKTTVVSPSMTHSDRRLHQLMFADRDYERVSSNGASSSSNALVSVQNWAERGYSVVSVNCRDRPKLLFDVVCTLTDMEYVVFHGTIGTDADRAYQLSMPDRRGLLADVTRTFRENGLSVTRAEITTEAGEARNEFRVTVTDGQLPDRRVINAVIERVGKDHLKLKEERASPSHQKTTTPREEAAEGGGGVVGLLGLGNLVMRNLYYLGLVRSCS</sequence>
<dbReference type="PANTHER" id="PTHR31096">
    <property type="entry name" value="ACT DOMAIN-CONTAINING PROTEIN ACR4-RELATED"/>
    <property type="match status" value="1"/>
</dbReference>
<dbReference type="EMBL" id="AMZH03014185">
    <property type="protein sequence ID" value="RRT48060.1"/>
    <property type="molecule type" value="Genomic_DNA"/>
</dbReference>
<name>A0A426Y8N0_ENSVE</name>
<protein>
    <recommendedName>
        <fullName evidence="2">ACT domain-containing protein ACR</fullName>
    </recommendedName>
    <alternativeName>
        <fullName evidence="2">Protein ACT DOMAIN REPEATS</fullName>
    </alternativeName>
</protein>
<dbReference type="InterPro" id="IPR045865">
    <property type="entry name" value="ACT-like_dom_sf"/>
</dbReference>
<accession>A0A426Y8N0</accession>
<dbReference type="PROSITE" id="PS51671">
    <property type="entry name" value="ACT"/>
    <property type="match status" value="2"/>
</dbReference>
<feature type="compositionally biased region" description="Basic residues" evidence="3">
    <location>
        <begin position="136"/>
        <end position="148"/>
    </location>
</feature>
<evidence type="ECO:0000313" key="6">
    <source>
        <dbReference type="Proteomes" id="UP000287651"/>
    </source>
</evidence>
<dbReference type="InterPro" id="IPR002912">
    <property type="entry name" value="ACT_dom"/>
</dbReference>
<dbReference type="SUPFAM" id="SSF55021">
    <property type="entry name" value="ACT-like"/>
    <property type="match status" value="3"/>
</dbReference>
<evidence type="ECO:0000256" key="1">
    <source>
        <dbReference type="ARBA" id="ARBA00022737"/>
    </source>
</evidence>
<proteinExistence type="predicted"/>
<organism evidence="5 6">
    <name type="scientific">Ensete ventricosum</name>
    <name type="common">Abyssinian banana</name>
    <name type="synonym">Musa ensete</name>
    <dbReference type="NCBI Taxonomy" id="4639"/>
    <lineage>
        <taxon>Eukaryota</taxon>
        <taxon>Viridiplantae</taxon>
        <taxon>Streptophyta</taxon>
        <taxon>Embryophyta</taxon>
        <taxon>Tracheophyta</taxon>
        <taxon>Spermatophyta</taxon>
        <taxon>Magnoliopsida</taxon>
        <taxon>Liliopsida</taxon>
        <taxon>Zingiberales</taxon>
        <taxon>Musaceae</taxon>
        <taxon>Ensete</taxon>
    </lineage>
</organism>
<evidence type="ECO:0000256" key="2">
    <source>
        <dbReference type="RuleBase" id="RU369043"/>
    </source>
</evidence>
<comment type="function">
    <text evidence="2">Binds amino acids.</text>
</comment>
<dbReference type="PANTHER" id="PTHR31096:SF6">
    <property type="entry name" value="ACT DOMAIN-CONTAINING PROTEIN ACR8"/>
    <property type="match status" value="1"/>
</dbReference>
<keyword evidence="1 2" id="KW-0677">Repeat</keyword>
<comment type="caution">
    <text evidence="5">The sequence shown here is derived from an EMBL/GenBank/DDBJ whole genome shotgun (WGS) entry which is preliminary data.</text>
</comment>
<evidence type="ECO:0000313" key="5">
    <source>
        <dbReference type="EMBL" id="RRT48060.1"/>
    </source>
</evidence>
<feature type="domain" description="ACT" evidence="4">
    <location>
        <begin position="303"/>
        <end position="384"/>
    </location>
</feature>
<evidence type="ECO:0000259" key="4">
    <source>
        <dbReference type="PROSITE" id="PS51671"/>
    </source>
</evidence>
<reference evidence="5 6" key="1">
    <citation type="journal article" date="2014" name="Agronomy (Basel)">
        <title>A Draft Genome Sequence for Ensete ventricosum, the Drought-Tolerant Tree Against Hunger.</title>
        <authorList>
            <person name="Harrison J."/>
            <person name="Moore K.A."/>
            <person name="Paszkiewicz K."/>
            <person name="Jones T."/>
            <person name="Grant M."/>
            <person name="Ambacheew D."/>
            <person name="Muzemil S."/>
            <person name="Studholme D.J."/>
        </authorList>
    </citation>
    <scope>NUCLEOTIDE SEQUENCE [LARGE SCALE GENOMIC DNA]</scope>
</reference>
<evidence type="ECO:0000256" key="3">
    <source>
        <dbReference type="SAM" id="MobiDB-lite"/>
    </source>
</evidence>
<feature type="region of interest" description="Disordered" evidence="3">
    <location>
        <begin position="544"/>
        <end position="568"/>
    </location>
</feature>
<dbReference type="GO" id="GO:0016597">
    <property type="term" value="F:amino acid binding"/>
    <property type="evidence" value="ECO:0007669"/>
    <property type="project" value="UniProtKB-UniRule"/>
</dbReference>
<feature type="region of interest" description="Disordered" evidence="3">
    <location>
        <begin position="125"/>
        <end position="148"/>
    </location>
</feature>
<feature type="non-terminal residue" evidence="5">
    <location>
        <position position="1"/>
    </location>
</feature>
<dbReference type="Gene3D" id="3.30.70.260">
    <property type="match status" value="2"/>
</dbReference>
<dbReference type="Pfam" id="PF01842">
    <property type="entry name" value="ACT"/>
    <property type="match status" value="2"/>
</dbReference>
<feature type="domain" description="ACT" evidence="4">
    <location>
        <begin position="474"/>
        <end position="552"/>
    </location>
</feature>
<dbReference type="Proteomes" id="UP000287651">
    <property type="component" value="Unassembled WGS sequence"/>
</dbReference>
<dbReference type="AlphaFoldDB" id="A0A426Y8N0"/>
<dbReference type="CDD" id="cd04925">
    <property type="entry name" value="ACT_ACR_2"/>
    <property type="match status" value="1"/>
</dbReference>
<dbReference type="InterPro" id="IPR040217">
    <property type="entry name" value="ACR1-12"/>
</dbReference>